<dbReference type="InterPro" id="IPR010920">
    <property type="entry name" value="LSM_dom_sf"/>
</dbReference>
<dbReference type="Pfam" id="PF21082">
    <property type="entry name" value="MS_channel_3rd"/>
    <property type="match status" value="1"/>
</dbReference>
<dbReference type="InterPro" id="IPR008910">
    <property type="entry name" value="MSC_TM_helix"/>
</dbReference>
<evidence type="ECO:0000256" key="1">
    <source>
        <dbReference type="ARBA" id="ARBA00004651"/>
    </source>
</evidence>
<comment type="similarity">
    <text evidence="2">Belongs to the MscS (TC 1.A.23) family.</text>
</comment>
<dbReference type="Gene3D" id="1.10.287.1260">
    <property type="match status" value="1"/>
</dbReference>
<dbReference type="Gene3D" id="3.30.70.100">
    <property type="match status" value="1"/>
</dbReference>
<feature type="domain" description="Mechanosensitive ion channel MscS C-terminal" evidence="9">
    <location>
        <begin position="181"/>
        <end position="264"/>
    </location>
</feature>
<dbReference type="GO" id="GO:0008381">
    <property type="term" value="F:mechanosensitive monoatomic ion channel activity"/>
    <property type="evidence" value="ECO:0007669"/>
    <property type="project" value="InterPro"/>
</dbReference>
<protein>
    <submittedName>
        <fullName evidence="10">Mechanosensitive ion channel</fullName>
    </submittedName>
</protein>
<dbReference type="Gene3D" id="2.30.30.60">
    <property type="match status" value="1"/>
</dbReference>
<keyword evidence="4 7" id="KW-0812">Transmembrane</keyword>
<evidence type="ECO:0000256" key="7">
    <source>
        <dbReference type="SAM" id="Phobius"/>
    </source>
</evidence>
<feature type="domain" description="Mechanosensitive ion channel MscS" evidence="8">
    <location>
        <begin position="108"/>
        <end position="173"/>
    </location>
</feature>
<dbReference type="PANTHER" id="PTHR30221:SF1">
    <property type="entry name" value="SMALL-CONDUCTANCE MECHANOSENSITIVE CHANNEL"/>
    <property type="match status" value="1"/>
</dbReference>
<evidence type="ECO:0000259" key="9">
    <source>
        <dbReference type="Pfam" id="PF21082"/>
    </source>
</evidence>
<dbReference type="RefSeq" id="WP_237607875.1">
    <property type="nucleotide sequence ID" value="NZ_JAIRBB010000003.1"/>
</dbReference>
<proteinExistence type="inferred from homology"/>
<comment type="subcellular location">
    <subcellularLocation>
        <location evidence="1">Cell membrane</location>
        <topology evidence="1">Multi-pass membrane protein</topology>
    </subcellularLocation>
</comment>
<dbReference type="AlphaFoldDB" id="A0A9X1R018"/>
<evidence type="ECO:0000259" key="8">
    <source>
        <dbReference type="Pfam" id="PF00924"/>
    </source>
</evidence>
<feature type="transmembrane region" description="Helical" evidence="7">
    <location>
        <begin position="21"/>
        <end position="42"/>
    </location>
</feature>
<dbReference type="PANTHER" id="PTHR30221">
    <property type="entry name" value="SMALL-CONDUCTANCE MECHANOSENSITIVE CHANNEL"/>
    <property type="match status" value="1"/>
</dbReference>
<evidence type="ECO:0000313" key="11">
    <source>
        <dbReference type="Proteomes" id="UP001139462"/>
    </source>
</evidence>
<reference evidence="10" key="1">
    <citation type="submission" date="2021-09" db="EMBL/GenBank/DDBJ databases">
        <title>Genome of Aequorivita sp. strain F64183.</title>
        <authorList>
            <person name="Wang Y."/>
        </authorList>
    </citation>
    <scope>NUCLEOTIDE SEQUENCE</scope>
    <source>
        <strain evidence="10">F64183</strain>
    </source>
</reference>
<evidence type="ECO:0000256" key="6">
    <source>
        <dbReference type="ARBA" id="ARBA00023136"/>
    </source>
</evidence>
<gene>
    <name evidence="10" type="ORF">K8344_06180</name>
</gene>
<dbReference type="GO" id="GO:0005886">
    <property type="term" value="C:plasma membrane"/>
    <property type="evidence" value="ECO:0007669"/>
    <property type="project" value="UniProtKB-SubCell"/>
</dbReference>
<comment type="caution">
    <text evidence="10">The sequence shown here is derived from an EMBL/GenBank/DDBJ whole genome shotgun (WGS) entry which is preliminary data.</text>
</comment>
<dbReference type="InterPro" id="IPR011066">
    <property type="entry name" value="MscS_channel_C_sf"/>
</dbReference>
<dbReference type="InterPro" id="IPR006685">
    <property type="entry name" value="MscS_channel_2nd"/>
</dbReference>
<keyword evidence="3" id="KW-1003">Cell membrane</keyword>
<keyword evidence="6 7" id="KW-0472">Membrane</keyword>
<feature type="transmembrane region" description="Helical" evidence="7">
    <location>
        <begin position="91"/>
        <end position="120"/>
    </location>
</feature>
<dbReference type="InterPro" id="IPR011014">
    <property type="entry name" value="MscS_channel_TM-2"/>
</dbReference>
<evidence type="ECO:0000256" key="3">
    <source>
        <dbReference type="ARBA" id="ARBA00022475"/>
    </source>
</evidence>
<accession>A0A9X1R018</accession>
<evidence type="ECO:0000256" key="4">
    <source>
        <dbReference type="ARBA" id="ARBA00022692"/>
    </source>
</evidence>
<dbReference type="Pfam" id="PF05552">
    <property type="entry name" value="MS_channel_1st_1"/>
    <property type="match status" value="1"/>
</dbReference>
<dbReference type="InterPro" id="IPR023408">
    <property type="entry name" value="MscS_beta-dom_sf"/>
</dbReference>
<keyword evidence="11" id="KW-1185">Reference proteome</keyword>
<evidence type="ECO:0000256" key="2">
    <source>
        <dbReference type="ARBA" id="ARBA00008017"/>
    </source>
</evidence>
<keyword evidence="5 7" id="KW-1133">Transmembrane helix</keyword>
<dbReference type="EMBL" id="JAIRBB010000003">
    <property type="protein sequence ID" value="MCG2430700.1"/>
    <property type="molecule type" value="Genomic_DNA"/>
</dbReference>
<evidence type="ECO:0000256" key="5">
    <source>
        <dbReference type="ARBA" id="ARBA00022989"/>
    </source>
</evidence>
<sequence length="284" mass="31733">MEKFKDINIYIEEYGQKFIDFLPSLIGAILLLFIGMWVVRLINKIVRKFFDKKDYDPTLENFIASLINWALKIVLFVLVVTQLGVESASLVAIIGAAGLAVGLALQGSLANFAGGILILLMKPFKVGDFISAQGIDGTVKDINIFNTKLTTFGNQLAIIPNGKLSNDNIVNYTSEGIRRENLTFGIGYDDNIKEAKDILLNLVNEQETVLQLEDKAPMIVVAELGDSSVNLSLRYWAKNEDFWNLRWLILEEGKSRLEAAGISIPFPQRDVHHFNLETLNPNKS</sequence>
<evidence type="ECO:0000313" key="10">
    <source>
        <dbReference type="EMBL" id="MCG2430700.1"/>
    </source>
</evidence>
<dbReference type="InterPro" id="IPR049278">
    <property type="entry name" value="MS_channel_C"/>
</dbReference>
<dbReference type="SUPFAM" id="SSF50182">
    <property type="entry name" value="Sm-like ribonucleoproteins"/>
    <property type="match status" value="1"/>
</dbReference>
<dbReference type="SUPFAM" id="SSF82689">
    <property type="entry name" value="Mechanosensitive channel protein MscS (YggB), C-terminal domain"/>
    <property type="match status" value="1"/>
</dbReference>
<feature type="transmembrane region" description="Helical" evidence="7">
    <location>
        <begin position="62"/>
        <end position="85"/>
    </location>
</feature>
<dbReference type="SUPFAM" id="SSF82861">
    <property type="entry name" value="Mechanosensitive channel protein MscS (YggB), transmembrane region"/>
    <property type="match status" value="1"/>
</dbReference>
<organism evidence="10 11">
    <name type="scientific">Aequorivita xiaoshiensis</name>
    <dbReference type="NCBI Taxonomy" id="2874476"/>
    <lineage>
        <taxon>Bacteria</taxon>
        <taxon>Pseudomonadati</taxon>
        <taxon>Bacteroidota</taxon>
        <taxon>Flavobacteriia</taxon>
        <taxon>Flavobacteriales</taxon>
        <taxon>Flavobacteriaceae</taxon>
        <taxon>Aequorivita</taxon>
    </lineage>
</organism>
<dbReference type="Proteomes" id="UP001139462">
    <property type="component" value="Unassembled WGS sequence"/>
</dbReference>
<name>A0A9X1R018_9FLAO</name>
<dbReference type="Pfam" id="PF00924">
    <property type="entry name" value="MS_channel_2nd"/>
    <property type="match status" value="1"/>
</dbReference>
<dbReference type="InterPro" id="IPR045275">
    <property type="entry name" value="MscS_archaea/bacteria_type"/>
</dbReference>